<evidence type="ECO:0000313" key="7">
    <source>
        <dbReference type="EMBL" id="RGV74406.1"/>
    </source>
</evidence>
<dbReference type="Gene3D" id="3.40.190.10">
    <property type="entry name" value="Periplasmic binding protein-like II"/>
    <property type="match status" value="2"/>
</dbReference>
<feature type="signal peptide" evidence="6">
    <location>
        <begin position="1"/>
        <end position="23"/>
    </location>
</feature>
<evidence type="ECO:0000256" key="4">
    <source>
        <dbReference type="ARBA" id="ARBA00023139"/>
    </source>
</evidence>
<dbReference type="InterPro" id="IPR006059">
    <property type="entry name" value="SBP"/>
</dbReference>
<reference evidence="7 8" key="1">
    <citation type="submission" date="2018-08" db="EMBL/GenBank/DDBJ databases">
        <title>A genome reference for cultivated species of the human gut microbiota.</title>
        <authorList>
            <person name="Zou Y."/>
            <person name="Xue W."/>
            <person name="Luo G."/>
        </authorList>
    </citation>
    <scope>NUCLEOTIDE SEQUENCE [LARGE SCALE GENOMIC DNA]</scope>
    <source>
        <strain evidence="7 8">AF14-18</strain>
    </source>
</reference>
<keyword evidence="3" id="KW-0472">Membrane</keyword>
<dbReference type="InterPro" id="IPR050490">
    <property type="entry name" value="Bact_solute-bd_prot1"/>
</dbReference>
<dbReference type="PROSITE" id="PS51257">
    <property type="entry name" value="PROKAR_LIPOPROTEIN"/>
    <property type="match status" value="1"/>
</dbReference>
<keyword evidence="1" id="KW-1003">Cell membrane</keyword>
<gene>
    <name evidence="7" type="ORF">DWW02_17230</name>
</gene>
<evidence type="ECO:0000256" key="5">
    <source>
        <dbReference type="ARBA" id="ARBA00023288"/>
    </source>
</evidence>
<evidence type="ECO:0000256" key="3">
    <source>
        <dbReference type="ARBA" id="ARBA00023136"/>
    </source>
</evidence>
<keyword evidence="2 6" id="KW-0732">Signal</keyword>
<dbReference type="AlphaFoldDB" id="A0A412Z378"/>
<accession>A0A412Z378</accession>
<dbReference type="RefSeq" id="WP_002572990.1">
    <property type="nucleotide sequence ID" value="NZ_BAABXO010000002.1"/>
</dbReference>
<evidence type="ECO:0000256" key="6">
    <source>
        <dbReference type="SAM" id="SignalP"/>
    </source>
</evidence>
<feature type="chain" id="PRO_5039422121" evidence="6">
    <location>
        <begin position="24"/>
        <end position="446"/>
    </location>
</feature>
<protein>
    <submittedName>
        <fullName evidence="7">Carbohydrate ABC transporter substrate-binding protein</fullName>
    </submittedName>
</protein>
<dbReference type="Proteomes" id="UP000284543">
    <property type="component" value="Unassembled WGS sequence"/>
</dbReference>
<dbReference type="SUPFAM" id="SSF53850">
    <property type="entry name" value="Periplasmic binding protein-like II"/>
    <property type="match status" value="1"/>
</dbReference>
<evidence type="ECO:0000256" key="2">
    <source>
        <dbReference type="ARBA" id="ARBA00022729"/>
    </source>
</evidence>
<dbReference type="PANTHER" id="PTHR43649">
    <property type="entry name" value="ARABINOSE-BINDING PROTEIN-RELATED"/>
    <property type="match status" value="1"/>
</dbReference>
<keyword evidence="5" id="KW-0449">Lipoprotein</keyword>
<proteinExistence type="predicted"/>
<keyword evidence="4" id="KW-0564">Palmitate</keyword>
<evidence type="ECO:0000313" key="8">
    <source>
        <dbReference type="Proteomes" id="UP000284543"/>
    </source>
</evidence>
<evidence type="ECO:0000256" key="1">
    <source>
        <dbReference type="ARBA" id="ARBA00022475"/>
    </source>
</evidence>
<dbReference type="Pfam" id="PF01547">
    <property type="entry name" value="SBP_bac_1"/>
    <property type="match status" value="1"/>
</dbReference>
<dbReference type="EMBL" id="QRZM01000007">
    <property type="protein sequence ID" value="RGV74406.1"/>
    <property type="molecule type" value="Genomic_DNA"/>
</dbReference>
<name>A0A412Z378_9FIRM</name>
<dbReference type="GeneID" id="23115041"/>
<dbReference type="PANTHER" id="PTHR43649:SF33">
    <property type="entry name" value="POLYGALACTURONAN_RHAMNOGALACTURONAN-BINDING PROTEIN YTCQ"/>
    <property type="match status" value="1"/>
</dbReference>
<organism evidence="7 8">
    <name type="scientific">Enterocloster bolteae</name>
    <dbReference type="NCBI Taxonomy" id="208479"/>
    <lineage>
        <taxon>Bacteria</taxon>
        <taxon>Bacillati</taxon>
        <taxon>Bacillota</taxon>
        <taxon>Clostridia</taxon>
        <taxon>Lachnospirales</taxon>
        <taxon>Lachnospiraceae</taxon>
        <taxon>Enterocloster</taxon>
    </lineage>
</organism>
<sequence length="446" mass="47599">MKNRKWMALALAAAMVGSLTACGGGSGTADTTAAAAAADTTAAPAADTTAAADAQAPAGDGTGLVYWSMWESTEPQGQVIKEAVDKFSADTGVAVDVQFKGRTGIREGLQPALDAGTNIDLFDEDIDRVNTTWGAYLMDLEELAKASDYDATANASLMEACREVGGGTLKSIPYQPNVFAFFYNKAIFEEAGVAAVPTTWAELDAACQKIKDAGYTPITCDDAYILCLFGYHMSRLNGYDKTSDIVKNNKWDDPSVMETAKAYADFAQKGYFSENIASNVFPAGQNQELALGTAAMYLNGSWLPNEVKNMAGDDFQWGCFSYPAVEGGTDGTEAANYGGQVLAINKNSQHAEDAFKLITYITKGEFDKKLSEESLGIPSDTTNSEWPVQLTDVKPVMESLKTRYPWAAGAEDNVDMTPIIKENMTKLCSGAITADEFVSNLQAAGK</sequence>
<comment type="caution">
    <text evidence="7">The sequence shown here is derived from an EMBL/GenBank/DDBJ whole genome shotgun (WGS) entry which is preliminary data.</text>
</comment>